<dbReference type="AlphaFoldDB" id="K6FDF7"/>
<feature type="domain" description="Metallo-beta-lactamase" evidence="2">
    <location>
        <begin position="38"/>
        <end position="243"/>
    </location>
</feature>
<dbReference type="Proteomes" id="UP000010310">
    <property type="component" value="Unassembled WGS sequence"/>
</dbReference>
<dbReference type="CDD" id="cd07719">
    <property type="entry name" value="arylsulfatase_AtsA-like_MBL-fold"/>
    <property type="match status" value="1"/>
</dbReference>
<sequence length="299" mass="33257">MLMKYKLLFILILVPSLCASTKLIILGSGTPNPDPNRTGSAYAIVVNETPYLFDFGPGVIRSAASLSREWGGTFESMAVENLKHAFLTHIHSDHSAGLTDLLLTPWVMGREEKLKLFGPSGLKRMAENILEAYQEDIDYRINGTQPANKTGFKFEFGELYEGVVFKDKNIKVEAFLVPHGSFDDAYGFRITSQDKVIVLSGDTGPSKKIEGYANGADILVHEVYSNSGFLKKTKDWQVYHKQHHTSTFEVGELAEKAKPKLLVLSHILFWGSSSEDIASEIKTRFTGDFVVAEDLMVID</sequence>
<evidence type="ECO:0000313" key="3">
    <source>
        <dbReference type="EMBL" id="EKO36657.1"/>
    </source>
</evidence>
<dbReference type="PATRIC" id="fig|1208365.4.peg.625"/>
<gene>
    <name evidence="3" type="ORF">B273_1048</name>
</gene>
<organism evidence="3 4">
    <name type="scientific">SAR86 cluster bacterium SAR86E</name>
    <dbReference type="NCBI Taxonomy" id="1208365"/>
    <lineage>
        <taxon>Bacteria</taxon>
        <taxon>Pseudomonadati</taxon>
        <taxon>Pseudomonadota</taxon>
        <taxon>Gammaproteobacteria</taxon>
        <taxon>SAR86 cluster</taxon>
    </lineage>
</organism>
<name>K6FDF7_9GAMM</name>
<dbReference type="GO" id="GO:0042781">
    <property type="term" value="F:3'-tRNA processing endoribonuclease activity"/>
    <property type="evidence" value="ECO:0007669"/>
    <property type="project" value="TreeGrafter"/>
</dbReference>
<dbReference type="SUPFAM" id="SSF56281">
    <property type="entry name" value="Metallo-hydrolase/oxidoreductase"/>
    <property type="match status" value="1"/>
</dbReference>
<protein>
    <submittedName>
        <fullName evidence="3">Beta-lactamase family protein</fullName>
    </submittedName>
</protein>
<keyword evidence="4" id="KW-1185">Reference proteome</keyword>
<dbReference type="SMART" id="SM00849">
    <property type="entry name" value="Lactamase_B"/>
    <property type="match status" value="1"/>
</dbReference>
<dbReference type="PANTHER" id="PTHR46018">
    <property type="entry name" value="ZINC PHOSPHODIESTERASE ELAC PROTEIN 1"/>
    <property type="match status" value="1"/>
</dbReference>
<dbReference type="PANTHER" id="PTHR46018:SF2">
    <property type="entry name" value="ZINC PHOSPHODIESTERASE ELAC PROTEIN 1"/>
    <property type="match status" value="1"/>
</dbReference>
<evidence type="ECO:0000259" key="2">
    <source>
        <dbReference type="SMART" id="SM00849"/>
    </source>
</evidence>
<keyword evidence="1" id="KW-0378">Hydrolase</keyword>
<reference evidence="3 4" key="1">
    <citation type="submission" date="2012-09" db="EMBL/GenBank/DDBJ databases">
        <authorList>
            <person name="Dupont C.L."/>
            <person name="Rusch D.B."/>
            <person name="Lombardo M.-J."/>
            <person name="Novotny M."/>
            <person name="Yee-Greenbaum J."/>
            <person name="Laskin R."/>
        </authorList>
    </citation>
    <scope>NUCLEOTIDE SEQUENCE [LARGE SCALE GENOMIC DNA]</scope>
    <source>
        <strain evidence="3">SAR86E</strain>
    </source>
</reference>
<dbReference type="InterPro" id="IPR044094">
    <property type="entry name" value="AtsA-like_MBL-fold"/>
</dbReference>
<accession>K6FDF7</accession>
<dbReference type="InterPro" id="IPR036866">
    <property type="entry name" value="RibonucZ/Hydroxyglut_hydro"/>
</dbReference>
<evidence type="ECO:0000256" key="1">
    <source>
        <dbReference type="ARBA" id="ARBA00022801"/>
    </source>
</evidence>
<proteinExistence type="predicted"/>
<dbReference type="InterPro" id="IPR001279">
    <property type="entry name" value="Metallo-B-lactamas"/>
</dbReference>
<comment type="caution">
    <text evidence="3">The sequence shown here is derived from an EMBL/GenBank/DDBJ whole genome shotgun (WGS) entry which is preliminary data.</text>
</comment>
<dbReference type="EMBL" id="AMWX01000002">
    <property type="protein sequence ID" value="EKO36657.1"/>
    <property type="molecule type" value="Genomic_DNA"/>
</dbReference>
<evidence type="ECO:0000313" key="4">
    <source>
        <dbReference type="Proteomes" id="UP000010310"/>
    </source>
</evidence>
<dbReference type="Gene3D" id="3.60.15.10">
    <property type="entry name" value="Ribonuclease Z/Hydroxyacylglutathione hydrolase-like"/>
    <property type="match status" value="1"/>
</dbReference>
<dbReference type="Pfam" id="PF12706">
    <property type="entry name" value="Lactamase_B_2"/>
    <property type="match status" value="1"/>
</dbReference>